<protein>
    <recommendedName>
        <fullName evidence="2">Peptidase MA-like domain-containing protein</fullName>
    </recommendedName>
</protein>
<dbReference type="Proteomes" id="UP000049855">
    <property type="component" value="Unassembled WGS sequence"/>
</dbReference>
<gene>
    <name evidence="3" type="ORF">SpAn4DRAFT_2047</name>
</gene>
<dbReference type="RefSeq" id="WP_021169775.1">
    <property type="nucleotide sequence ID" value="NZ_CTRP01000003.1"/>
</dbReference>
<sequence>MRTFLQMIPGGVPAVVGLVLAGLFVSMVPIHPQLWLYPLARQAVALKINYQTKDMLAQETPHFVIRYTESDADMVAMVAAAAEAAYEPVTATLKYAPKGKALILIYSDRQAMKTAFGWAGESNAMGFYWGGVIQILSPKAWLKNSQSVEEFITTGPLAHEYTHLVLDHLARGNYTRWFTEGLAQYVEYKVNNYEWVNADNRLAGKLYSMNELDGDFDGLSNQALAYRQSLAAVRYIAEVHGEAKLSQVLGYLKAGEKVNKAIEKSLGMDYVTYETMVHLWAKGNMKEYSKIAN</sequence>
<proteinExistence type="predicted"/>
<dbReference type="SUPFAM" id="SSF55486">
    <property type="entry name" value="Metalloproteases ('zincins'), catalytic domain"/>
    <property type="match status" value="1"/>
</dbReference>
<keyword evidence="4" id="KW-1185">Reference proteome</keyword>
<feature type="transmembrane region" description="Helical" evidence="1">
    <location>
        <begin position="12"/>
        <end position="30"/>
    </location>
</feature>
<dbReference type="EMBL" id="CTRP01000003">
    <property type="protein sequence ID" value="CQR71069.1"/>
    <property type="molecule type" value="Genomic_DNA"/>
</dbReference>
<keyword evidence="1" id="KW-0472">Membrane</keyword>
<keyword evidence="1" id="KW-0812">Transmembrane</keyword>
<dbReference type="AlphaFoldDB" id="A0A0U1KVB2"/>
<reference evidence="4" key="1">
    <citation type="submission" date="2015-03" db="EMBL/GenBank/DDBJ databases">
        <authorList>
            <person name="Nijsse Bart"/>
        </authorList>
    </citation>
    <scope>NUCLEOTIDE SEQUENCE [LARGE SCALE GENOMIC DNA]</scope>
</reference>
<feature type="domain" description="Peptidase MA-like" evidence="2">
    <location>
        <begin position="155"/>
        <end position="278"/>
    </location>
</feature>
<dbReference type="Pfam" id="PF13485">
    <property type="entry name" value="Peptidase_MA_2"/>
    <property type="match status" value="1"/>
</dbReference>
<accession>A0A0U1KVB2</accession>
<evidence type="ECO:0000313" key="4">
    <source>
        <dbReference type="Proteomes" id="UP000049855"/>
    </source>
</evidence>
<evidence type="ECO:0000256" key="1">
    <source>
        <dbReference type="SAM" id="Phobius"/>
    </source>
</evidence>
<keyword evidence="1" id="KW-1133">Transmembrane helix</keyword>
<name>A0A0U1KVB2_9FIRM</name>
<evidence type="ECO:0000259" key="2">
    <source>
        <dbReference type="Pfam" id="PF13485"/>
    </source>
</evidence>
<dbReference type="InterPro" id="IPR039568">
    <property type="entry name" value="Peptidase_MA-like_dom"/>
</dbReference>
<evidence type="ECO:0000313" key="3">
    <source>
        <dbReference type="EMBL" id="CQR71069.1"/>
    </source>
</evidence>
<organism evidence="3 4">
    <name type="scientific">Sporomusa ovata</name>
    <dbReference type="NCBI Taxonomy" id="2378"/>
    <lineage>
        <taxon>Bacteria</taxon>
        <taxon>Bacillati</taxon>
        <taxon>Bacillota</taxon>
        <taxon>Negativicutes</taxon>
        <taxon>Selenomonadales</taxon>
        <taxon>Sporomusaceae</taxon>
        <taxon>Sporomusa</taxon>
    </lineage>
</organism>